<dbReference type="InterPro" id="IPR017938">
    <property type="entry name" value="Riboflavin_synthase-like_b-brl"/>
</dbReference>
<dbReference type="FunFam" id="3.10.120.10:FF:000001">
    <property type="entry name" value="Cytochrome b5 reductase 4"/>
    <property type="match status" value="1"/>
</dbReference>
<keyword evidence="11" id="KW-0560">Oxidoreductase</keyword>
<dbReference type="InterPro" id="IPR051872">
    <property type="entry name" value="Cytochrome_b5/Flavoprotein_Rdt"/>
</dbReference>
<dbReference type="InterPro" id="IPR007052">
    <property type="entry name" value="CS_dom"/>
</dbReference>
<evidence type="ECO:0000256" key="14">
    <source>
        <dbReference type="ARBA" id="ARBA00030883"/>
    </source>
</evidence>
<dbReference type="PRINTS" id="PR00363">
    <property type="entry name" value="CYTOCHROMEB5"/>
</dbReference>
<dbReference type="GO" id="GO:0005783">
    <property type="term" value="C:endoplasmic reticulum"/>
    <property type="evidence" value="ECO:0007669"/>
    <property type="project" value="UniProtKB-SubCell"/>
</dbReference>
<evidence type="ECO:0000313" key="22">
    <source>
        <dbReference type="Proteomes" id="UP001311232"/>
    </source>
</evidence>
<keyword evidence="7" id="KW-0285">Flavoprotein</keyword>
<evidence type="ECO:0000256" key="9">
    <source>
        <dbReference type="ARBA" id="ARBA00022824"/>
    </source>
</evidence>
<sequence length="518" mass="57918">MLNIPSQSFPAPSSQQRVSPSGQSGRNKVALKPGHSLMDWIRFAKSGKDLTGLRGRLIEVTQDELQKHNKRDDCWTCIRGMVYNVTPYMDYHPGGEEELMKAAGKDGTDLFDQVHRWVNYESMLKECLVGRMATKAATPGKAIIPPPSLTGLAPPAPGPPPPTKDSRPRYDWFQTDATVHLVVYAKRKIPSSGCVTVDLKAGILRMEVLLGKLSYMMHLCLADEVEENISVHTAFSVGKIQLTIDKQTKGKWASLGQPLEFHNTFLCKKDRGLFYRDCTLVSKTEVNHNTHVFRLQFPRGTVMHVPVGKHVYLKALIEGTEIVRPYTPVDQNLVAVSPSSSHESDLHLMIKVYPDGVFSPYLNSLQIGENISISGPDGTFSLRHLRDVTHLYLLAAGTGFTPMARLISLALREIDTISRTKLLFFNKREEDILWRCQLDDLAANEERFQVEYVLSEPPGSWTGRKGRVDETVLSEFLIRPDGSRCYVCVCGPSAFTEQTTGLLKQLGFSEEECHAFQG</sequence>
<dbReference type="Gene3D" id="3.10.120.10">
    <property type="entry name" value="Cytochrome b5-like heme/steroid binding domain"/>
    <property type="match status" value="1"/>
</dbReference>
<dbReference type="Pfam" id="PF00970">
    <property type="entry name" value="FAD_binding_6"/>
    <property type="match status" value="1"/>
</dbReference>
<feature type="domain" description="FAD-binding FR-type" evidence="20">
    <location>
        <begin position="273"/>
        <end position="383"/>
    </location>
</feature>
<evidence type="ECO:0000259" key="18">
    <source>
        <dbReference type="PROSITE" id="PS50255"/>
    </source>
</evidence>
<comment type="subcellular location">
    <subcellularLocation>
        <location evidence="2">Endoplasmic reticulum</location>
    </subcellularLocation>
</comment>
<protein>
    <recommendedName>
        <fullName evidence="5">Cytochrome b5 reductase 4</fullName>
        <ecNumber evidence="4">1.6.2.2</ecNumber>
    </recommendedName>
    <alternativeName>
        <fullName evidence="15">Flavohemoprotein b5/b5R</fullName>
    </alternativeName>
    <alternativeName>
        <fullName evidence="14">cb5/cb5R</fullName>
    </alternativeName>
</protein>
<dbReference type="InterPro" id="IPR008978">
    <property type="entry name" value="HSP20-like_chaperone"/>
</dbReference>
<dbReference type="GO" id="GO:0020037">
    <property type="term" value="F:heme binding"/>
    <property type="evidence" value="ECO:0007669"/>
    <property type="project" value="InterPro"/>
</dbReference>
<evidence type="ECO:0000256" key="15">
    <source>
        <dbReference type="ARBA" id="ARBA00031842"/>
    </source>
</evidence>
<dbReference type="PROSITE" id="PS51384">
    <property type="entry name" value="FAD_FR"/>
    <property type="match status" value="1"/>
</dbReference>
<feature type="domain" description="CS" evidence="19">
    <location>
        <begin position="165"/>
        <end position="256"/>
    </location>
</feature>
<dbReference type="SUPFAM" id="SSF63380">
    <property type="entry name" value="Riboflavin synthase domain-like"/>
    <property type="match status" value="1"/>
</dbReference>
<dbReference type="Pfam" id="PF00173">
    <property type="entry name" value="Cyt-b5"/>
    <property type="match status" value="1"/>
</dbReference>
<keyword evidence="9" id="KW-0256">Endoplasmic reticulum</keyword>
<accession>A0AAV9RBT7</accession>
<dbReference type="FunFam" id="3.40.50.80:FF:000021">
    <property type="entry name" value="Cytochrome b5 reductase 4"/>
    <property type="match status" value="1"/>
</dbReference>
<dbReference type="InterPro" id="IPR018506">
    <property type="entry name" value="Cyt_B5_heme-BS"/>
</dbReference>
<dbReference type="SUPFAM" id="SSF52343">
    <property type="entry name" value="Ferredoxin reductase-like, C-terminal NADP-linked domain"/>
    <property type="match status" value="1"/>
</dbReference>
<dbReference type="GO" id="GO:0046872">
    <property type="term" value="F:metal ion binding"/>
    <property type="evidence" value="ECO:0007669"/>
    <property type="project" value="UniProtKB-KW"/>
</dbReference>
<dbReference type="Gene3D" id="2.40.30.10">
    <property type="entry name" value="Translation factors"/>
    <property type="match status" value="1"/>
</dbReference>
<feature type="domain" description="Cytochrome b5 heme-binding" evidence="18">
    <location>
        <begin position="57"/>
        <end position="133"/>
    </location>
</feature>
<dbReference type="InterPro" id="IPR039261">
    <property type="entry name" value="FNR_nucleotide-bd"/>
</dbReference>
<evidence type="ECO:0000256" key="4">
    <source>
        <dbReference type="ARBA" id="ARBA00012011"/>
    </source>
</evidence>
<dbReference type="SMART" id="SM01117">
    <property type="entry name" value="Cyt-b5"/>
    <property type="match status" value="1"/>
</dbReference>
<keyword evidence="6" id="KW-0349">Heme</keyword>
<dbReference type="InterPro" id="IPR017927">
    <property type="entry name" value="FAD-bd_FR_type"/>
</dbReference>
<evidence type="ECO:0000256" key="6">
    <source>
        <dbReference type="ARBA" id="ARBA00022617"/>
    </source>
</evidence>
<evidence type="ECO:0000256" key="1">
    <source>
        <dbReference type="ARBA" id="ARBA00001974"/>
    </source>
</evidence>
<dbReference type="FunFam" id="2.40.30.10:FF:000063">
    <property type="entry name" value="Cytochrome b5 reductase 4"/>
    <property type="match status" value="1"/>
</dbReference>
<dbReference type="InterPro" id="IPR036400">
    <property type="entry name" value="Cyt_B5-like_heme/steroid_sf"/>
</dbReference>
<dbReference type="EMBL" id="JAHHUM010002088">
    <property type="protein sequence ID" value="KAK5606304.1"/>
    <property type="molecule type" value="Genomic_DNA"/>
</dbReference>
<dbReference type="GO" id="GO:0006801">
    <property type="term" value="P:superoxide metabolic process"/>
    <property type="evidence" value="ECO:0007669"/>
    <property type="project" value="TreeGrafter"/>
</dbReference>
<dbReference type="EC" id="1.6.2.2" evidence="4"/>
<dbReference type="SUPFAM" id="SSF55856">
    <property type="entry name" value="Cytochrome b5-like heme/steroid binding domain"/>
    <property type="match status" value="1"/>
</dbReference>
<feature type="compositionally biased region" description="Low complexity" evidence="17">
    <location>
        <begin position="1"/>
        <end position="16"/>
    </location>
</feature>
<feature type="region of interest" description="Disordered" evidence="17">
    <location>
        <begin position="1"/>
        <end position="28"/>
    </location>
</feature>
<evidence type="ECO:0000256" key="16">
    <source>
        <dbReference type="ARBA" id="ARBA00047682"/>
    </source>
</evidence>
<keyword evidence="13" id="KW-0520">NAD</keyword>
<dbReference type="PANTHER" id="PTHR46237">
    <property type="entry name" value="CYTOCHROME B5 REDUCTASE 4 FAMILY MEMBER"/>
    <property type="match status" value="1"/>
</dbReference>
<dbReference type="CDD" id="cd06183">
    <property type="entry name" value="cyt_b5_reduct_like"/>
    <property type="match status" value="1"/>
</dbReference>
<evidence type="ECO:0000256" key="3">
    <source>
        <dbReference type="ARBA" id="ARBA00006105"/>
    </source>
</evidence>
<evidence type="ECO:0000256" key="10">
    <source>
        <dbReference type="ARBA" id="ARBA00022827"/>
    </source>
</evidence>
<dbReference type="FunFam" id="2.60.40.790:FF:000019">
    <property type="entry name" value="cytochrome b5 reductase 4 isoform X1"/>
    <property type="match status" value="1"/>
</dbReference>
<comment type="cofactor">
    <cofactor evidence="1">
        <name>FAD</name>
        <dbReference type="ChEBI" id="CHEBI:57692"/>
    </cofactor>
</comment>
<dbReference type="PANTHER" id="PTHR46237:SF1">
    <property type="entry name" value="CYTOCHROME B5 REDUCTASE 4"/>
    <property type="match status" value="1"/>
</dbReference>
<dbReference type="Pfam" id="PF00175">
    <property type="entry name" value="NAD_binding_1"/>
    <property type="match status" value="1"/>
</dbReference>
<dbReference type="InterPro" id="IPR008333">
    <property type="entry name" value="Cbr1-like_FAD-bd_dom"/>
</dbReference>
<dbReference type="GO" id="GO:0090524">
    <property type="term" value="F:cytochrome-b5 reductase activity, acting on NADH"/>
    <property type="evidence" value="ECO:0007669"/>
    <property type="project" value="UniProtKB-EC"/>
</dbReference>
<dbReference type="PROSITE" id="PS00191">
    <property type="entry name" value="CYTOCHROME_B5_1"/>
    <property type="match status" value="1"/>
</dbReference>
<evidence type="ECO:0000256" key="8">
    <source>
        <dbReference type="ARBA" id="ARBA00022723"/>
    </source>
</evidence>
<proteinExistence type="inferred from homology"/>
<dbReference type="Proteomes" id="UP001311232">
    <property type="component" value="Unassembled WGS sequence"/>
</dbReference>
<dbReference type="InterPro" id="IPR001433">
    <property type="entry name" value="OxRdtase_FAD/NAD-bd"/>
</dbReference>
<dbReference type="Pfam" id="PF04969">
    <property type="entry name" value="CS"/>
    <property type="match status" value="1"/>
</dbReference>
<keyword evidence="10" id="KW-0274">FAD</keyword>
<dbReference type="Gene3D" id="3.40.50.80">
    <property type="entry name" value="Nucleotide-binding domain of ferredoxin-NADP reductase (FNR) module"/>
    <property type="match status" value="1"/>
</dbReference>
<evidence type="ECO:0000259" key="20">
    <source>
        <dbReference type="PROSITE" id="PS51384"/>
    </source>
</evidence>
<dbReference type="AlphaFoldDB" id="A0AAV9RBT7"/>
<dbReference type="Gene3D" id="2.60.40.790">
    <property type="match status" value="1"/>
</dbReference>
<feature type="region of interest" description="Disordered" evidence="17">
    <location>
        <begin position="145"/>
        <end position="165"/>
    </location>
</feature>
<dbReference type="PROSITE" id="PS50255">
    <property type="entry name" value="CYTOCHROME_B5_2"/>
    <property type="match status" value="1"/>
</dbReference>
<evidence type="ECO:0000259" key="19">
    <source>
        <dbReference type="PROSITE" id="PS51203"/>
    </source>
</evidence>
<evidence type="ECO:0000256" key="2">
    <source>
        <dbReference type="ARBA" id="ARBA00004240"/>
    </source>
</evidence>
<keyword evidence="8" id="KW-0479">Metal-binding</keyword>
<evidence type="ECO:0000256" key="12">
    <source>
        <dbReference type="ARBA" id="ARBA00023004"/>
    </source>
</evidence>
<reference evidence="21 22" key="1">
    <citation type="submission" date="2021-06" db="EMBL/GenBank/DDBJ databases">
        <authorList>
            <person name="Palmer J.M."/>
        </authorList>
    </citation>
    <scope>NUCLEOTIDE SEQUENCE [LARGE SCALE GENOMIC DNA]</scope>
    <source>
        <strain evidence="21 22">MEX-2019</strain>
        <tissue evidence="21">Muscle</tissue>
    </source>
</reference>
<keyword evidence="12" id="KW-0408">Iron</keyword>
<dbReference type="PRINTS" id="PR00406">
    <property type="entry name" value="CYTB5RDTASE"/>
</dbReference>
<evidence type="ECO:0000313" key="21">
    <source>
        <dbReference type="EMBL" id="KAK5606304.1"/>
    </source>
</evidence>
<feature type="compositionally biased region" description="Polar residues" evidence="17">
    <location>
        <begin position="17"/>
        <end position="26"/>
    </location>
</feature>
<evidence type="ECO:0000256" key="11">
    <source>
        <dbReference type="ARBA" id="ARBA00023002"/>
    </source>
</evidence>
<name>A0AAV9RBT7_9TELE</name>
<dbReference type="InterPro" id="IPR001199">
    <property type="entry name" value="Cyt_B5-like_heme/steroid-bd"/>
</dbReference>
<dbReference type="PROSITE" id="PS51203">
    <property type="entry name" value="CS"/>
    <property type="match status" value="1"/>
</dbReference>
<gene>
    <name evidence="21" type="primary">CYB5R4</name>
    <name evidence="21" type="ORF">CRENBAI_023696</name>
</gene>
<feature type="compositionally biased region" description="Pro residues" evidence="17">
    <location>
        <begin position="145"/>
        <end position="163"/>
    </location>
</feature>
<comment type="similarity">
    <text evidence="3">Belongs to the flavoprotein pyridine nucleotide cytochrome reductase family.</text>
</comment>
<evidence type="ECO:0000256" key="17">
    <source>
        <dbReference type="SAM" id="MobiDB-lite"/>
    </source>
</evidence>
<comment type="caution">
    <text evidence="21">The sequence shown here is derived from an EMBL/GenBank/DDBJ whole genome shotgun (WGS) entry which is preliminary data.</text>
</comment>
<keyword evidence="22" id="KW-1185">Reference proteome</keyword>
<organism evidence="21 22">
    <name type="scientific">Crenichthys baileyi</name>
    <name type="common">White River springfish</name>
    <dbReference type="NCBI Taxonomy" id="28760"/>
    <lineage>
        <taxon>Eukaryota</taxon>
        <taxon>Metazoa</taxon>
        <taxon>Chordata</taxon>
        <taxon>Craniata</taxon>
        <taxon>Vertebrata</taxon>
        <taxon>Euteleostomi</taxon>
        <taxon>Actinopterygii</taxon>
        <taxon>Neopterygii</taxon>
        <taxon>Teleostei</taxon>
        <taxon>Neoteleostei</taxon>
        <taxon>Acanthomorphata</taxon>
        <taxon>Ovalentaria</taxon>
        <taxon>Atherinomorphae</taxon>
        <taxon>Cyprinodontiformes</taxon>
        <taxon>Goodeidae</taxon>
        <taxon>Crenichthys</taxon>
    </lineage>
</organism>
<evidence type="ECO:0000256" key="7">
    <source>
        <dbReference type="ARBA" id="ARBA00022630"/>
    </source>
</evidence>
<comment type="catalytic activity">
    <reaction evidence="16">
        <text>2 Fe(III)-[cytochrome b5] + NADH = 2 Fe(II)-[cytochrome b5] + NAD(+) + H(+)</text>
        <dbReference type="Rhea" id="RHEA:46680"/>
        <dbReference type="Rhea" id="RHEA-COMP:10438"/>
        <dbReference type="Rhea" id="RHEA-COMP:10439"/>
        <dbReference type="ChEBI" id="CHEBI:15378"/>
        <dbReference type="ChEBI" id="CHEBI:29033"/>
        <dbReference type="ChEBI" id="CHEBI:29034"/>
        <dbReference type="ChEBI" id="CHEBI:57540"/>
        <dbReference type="ChEBI" id="CHEBI:57945"/>
        <dbReference type="EC" id="1.6.2.2"/>
    </reaction>
</comment>
<dbReference type="SUPFAM" id="SSF49764">
    <property type="entry name" value="HSP20-like chaperones"/>
    <property type="match status" value="1"/>
</dbReference>
<evidence type="ECO:0000256" key="13">
    <source>
        <dbReference type="ARBA" id="ARBA00023027"/>
    </source>
</evidence>
<evidence type="ECO:0000256" key="5">
    <source>
        <dbReference type="ARBA" id="ARBA00022339"/>
    </source>
</evidence>